<dbReference type="AlphaFoldDB" id="A0A7X6DU00"/>
<dbReference type="SUPFAM" id="SSF50494">
    <property type="entry name" value="Trypsin-like serine proteases"/>
    <property type="match status" value="1"/>
</dbReference>
<dbReference type="GO" id="GO:0004252">
    <property type="term" value="F:serine-type endopeptidase activity"/>
    <property type="evidence" value="ECO:0007669"/>
    <property type="project" value="InterPro"/>
</dbReference>
<dbReference type="InterPro" id="IPR009003">
    <property type="entry name" value="Peptidase_S1_PA"/>
</dbReference>
<evidence type="ECO:0000313" key="2">
    <source>
        <dbReference type="EMBL" id="NKE73367.1"/>
    </source>
</evidence>
<dbReference type="EMBL" id="VTOW01000006">
    <property type="protein sequence ID" value="NKE73367.1"/>
    <property type="molecule type" value="Genomic_DNA"/>
</dbReference>
<accession>A0A7X6DU00</accession>
<proteinExistence type="predicted"/>
<dbReference type="PRINTS" id="PR00834">
    <property type="entry name" value="PROTEASES2C"/>
</dbReference>
<dbReference type="PROSITE" id="PS51257">
    <property type="entry name" value="PROKAR_LIPOPROTEIN"/>
    <property type="match status" value="1"/>
</dbReference>
<comment type="caution">
    <text evidence="2">The sequence shown here is derived from an EMBL/GenBank/DDBJ whole genome shotgun (WGS) entry which is preliminary data.</text>
</comment>
<dbReference type="Pfam" id="PF13365">
    <property type="entry name" value="Trypsin_2"/>
    <property type="match status" value="1"/>
</dbReference>
<gene>
    <name evidence="2" type="ORF">MNODULE_21640</name>
</gene>
<feature type="signal peptide" evidence="1">
    <location>
        <begin position="1"/>
        <end position="27"/>
    </location>
</feature>
<keyword evidence="2" id="KW-0378">Hydrolase</keyword>
<evidence type="ECO:0000313" key="3">
    <source>
        <dbReference type="Proteomes" id="UP000534783"/>
    </source>
</evidence>
<name>A0A7X6DU00_9BACT</name>
<sequence>MQIAKNRLTSILPLLIIILFVSCTEQTASTPVVASAPEPHFEEIEPIGEIPARELLITEKAFIRVAKRVTPAVVNISTVHFVRHPDSAQDRGFFQDFLGELFKDPPRREFRQRSLGSGFIISRDGYIITNHHVISEADKITIKLSDRREFIGTIIGKDPKTDLAIIKIPPQSDLPVADLGDSGRLQVGEWAIAIGNPFGLDRTVTVGVISATGRTDLGLTDQDNFIQTDASINFGNSGGPLLNARGEVIGINTAIVATGQGIGFAIPINMAKTVVEAWVDKGTISQGRLALP</sequence>
<feature type="chain" id="PRO_5031234466" evidence="1">
    <location>
        <begin position="28"/>
        <end position="292"/>
    </location>
</feature>
<dbReference type="Gene3D" id="2.40.10.120">
    <property type="match status" value="1"/>
</dbReference>
<reference evidence="2 3" key="1">
    <citation type="journal article" date="2020" name="Nature">
        <title>Bacterial chemolithoautotrophy via manganese oxidation.</title>
        <authorList>
            <person name="Yu H."/>
            <person name="Leadbetter J.R."/>
        </authorList>
    </citation>
    <scope>NUCLEOTIDE SEQUENCE [LARGE SCALE GENOMIC DNA]</scope>
    <source>
        <strain evidence="2 3">Mn-1</strain>
    </source>
</reference>
<keyword evidence="3" id="KW-1185">Reference proteome</keyword>
<dbReference type="PANTHER" id="PTHR22939">
    <property type="entry name" value="SERINE PROTEASE FAMILY S1C HTRA-RELATED"/>
    <property type="match status" value="1"/>
</dbReference>
<protein>
    <submittedName>
        <fullName evidence="2">Trypsin-like serine protease</fullName>
    </submittedName>
</protein>
<dbReference type="GO" id="GO:0006508">
    <property type="term" value="P:proteolysis"/>
    <property type="evidence" value="ECO:0007669"/>
    <property type="project" value="UniProtKB-KW"/>
</dbReference>
<dbReference type="InterPro" id="IPR001940">
    <property type="entry name" value="Peptidase_S1C"/>
</dbReference>
<keyword evidence="2" id="KW-0645">Protease</keyword>
<keyword evidence="1" id="KW-0732">Signal</keyword>
<evidence type="ECO:0000256" key="1">
    <source>
        <dbReference type="SAM" id="SignalP"/>
    </source>
</evidence>
<dbReference type="Proteomes" id="UP000534783">
    <property type="component" value="Unassembled WGS sequence"/>
</dbReference>
<dbReference type="RefSeq" id="WP_181071173.1">
    <property type="nucleotide sequence ID" value="NZ_VTOW01000006.1"/>
</dbReference>
<organism evidence="2 3">
    <name type="scientific">Candidatus Manganitrophus noduliformans</name>
    <dbReference type="NCBI Taxonomy" id="2606439"/>
    <lineage>
        <taxon>Bacteria</taxon>
        <taxon>Pseudomonadati</taxon>
        <taxon>Nitrospirota</taxon>
        <taxon>Nitrospiria</taxon>
        <taxon>Candidatus Troglogloeales</taxon>
        <taxon>Candidatus Manganitrophaceae</taxon>
        <taxon>Candidatus Manganitrophus</taxon>
    </lineage>
</organism>
<dbReference type="PANTHER" id="PTHR22939:SF129">
    <property type="entry name" value="SERINE PROTEASE HTRA2, MITOCHONDRIAL"/>
    <property type="match status" value="1"/>
</dbReference>